<dbReference type="OrthoDB" id="8194677at2759"/>
<dbReference type="AlphaFoldDB" id="A0A9P7B423"/>
<gene>
    <name evidence="11" type="primary">NUF2</name>
    <name evidence="11" type="ORF">C6P45_002443</name>
</gene>
<comment type="caution">
    <text evidence="11">The sequence shown here is derived from an EMBL/GenBank/DDBJ whole genome shotgun (WGS) entry which is preliminary data.</text>
</comment>
<organism evidence="11 12">
    <name type="scientific">Maudiozyma exigua</name>
    <name type="common">Yeast</name>
    <name type="synonym">Kazachstania exigua</name>
    <dbReference type="NCBI Taxonomy" id="34358"/>
    <lineage>
        <taxon>Eukaryota</taxon>
        <taxon>Fungi</taxon>
        <taxon>Dikarya</taxon>
        <taxon>Ascomycota</taxon>
        <taxon>Saccharomycotina</taxon>
        <taxon>Saccharomycetes</taxon>
        <taxon>Saccharomycetales</taxon>
        <taxon>Saccharomycetaceae</taxon>
        <taxon>Maudiozyma</taxon>
    </lineage>
</organism>
<evidence type="ECO:0000259" key="10">
    <source>
        <dbReference type="Pfam" id="PF03800"/>
    </source>
</evidence>
<evidence type="ECO:0000256" key="4">
    <source>
        <dbReference type="ARBA" id="ARBA00022618"/>
    </source>
</evidence>
<feature type="coiled-coil region" evidence="9">
    <location>
        <begin position="191"/>
        <end position="221"/>
    </location>
</feature>
<evidence type="ECO:0000256" key="5">
    <source>
        <dbReference type="ARBA" id="ARBA00022776"/>
    </source>
</evidence>
<dbReference type="Pfam" id="PF03800">
    <property type="entry name" value="Nuf2"/>
    <property type="match status" value="1"/>
</dbReference>
<keyword evidence="4" id="KW-0132">Cell division</keyword>
<comment type="similarity">
    <text evidence="2">Belongs to the NUF2 family.</text>
</comment>
<evidence type="ECO:0000256" key="1">
    <source>
        <dbReference type="ARBA" id="ARBA00004584"/>
    </source>
</evidence>
<keyword evidence="12" id="KW-1185">Reference proteome</keyword>
<dbReference type="Proteomes" id="UP000750334">
    <property type="component" value="Unassembled WGS sequence"/>
</dbReference>
<evidence type="ECO:0000256" key="9">
    <source>
        <dbReference type="SAM" id="Coils"/>
    </source>
</evidence>
<feature type="domain" description="Kinetochore protein Nuf2 N-terminal" evidence="10">
    <location>
        <begin position="4"/>
        <end position="143"/>
    </location>
</feature>
<accession>A0A9P7B423</accession>
<evidence type="ECO:0000256" key="3">
    <source>
        <dbReference type="ARBA" id="ARBA00022454"/>
    </source>
</evidence>
<evidence type="ECO:0000313" key="12">
    <source>
        <dbReference type="Proteomes" id="UP000750334"/>
    </source>
</evidence>
<comment type="subcellular location">
    <subcellularLocation>
        <location evidence="1">Chromosome</location>
        <location evidence="1">Centromere</location>
    </subcellularLocation>
</comment>
<keyword evidence="6 9" id="KW-0175">Coiled coil</keyword>
<evidence type="ECO:0000256" key="8">
    <source>
        <dbReference type="ARBA" id="ARBA00023328"/>
    </source>
</evidence>
<dbReference type="GO" id="GO:0051301">
    <property type="term" value="P:cell division"/>
    <property type="evidence" value="ECO:0007669"/>
    <property type="project" value="UniProtKB-KW"/>
</dbReference>
<keyword evidence="5" id="KW-0498">Mitosis</keyword>
<protein>
    <submittedName>
        <fullName evidence="11">Kinetochore-associated Ndc80 complex subunit nuf2</fullName>
    </submittedName>
</protein>
<evidence type="ECO:0000256" key="7">
    <source>
        <dbReference type="ARBA" id="ARBA00023306"/>
    </source>
</evidence>
<evidence type="ECO:0000256" key="6">
    <source>
        <dbReference type="ARBA" id="ARBA00023054"/>
    </source>
</evidence>
<dbReference type="GO" id="GO:0031262">
    <property type="term" value="C:Ndc80 complex"/>
    <property type="evidence" value="ECO:0007669"/>
    <property type="project" value="InterPro"/>
</dbReference>
<sequence>MNRDVFPLLDVSEIVMCLESCDFMLATEEEIQRPTSAYIMSLYEQIIKGFTGSLNDISFNETMTVGGTVDEETQMLAPTIRIITLNKTCYKFFRDIGVYDFGMMDLKKPTFERVRRLLSAVVNYARFREERMFDCKKFISTMEILLNRLRSKFDDYNLLQQQTSDFEDLIKNYLQQVGMDMDILDNDSDFQLKIDQEYEKLETHNKDLETELKKLTTLQETFSIDYNNYRLEKQKLMKSLETVGYRLIELDSKREKLEKGSDTDMEKLISEINDLKKDIDSKMKEQGTLETQQINVQTSAKAYEDFINELYDLLRILSTDLQDSQRNERSLIDFQKQLITQRDNLASALSTTVKDRISIFEEQIKLNKPELQNLIQSYQSRKEEFEKQKQEIIEYYYQVIQPKQEESDDYINRVLINGKIKDIDNILERNQTKYDSQKKQLEREWSMLIDCIVKYMEDLLKDVKMV</sequence>
<dbReference type="Gene3D" id="1.10.418.60">
    <property type="entry name" value="Ncd80 complex, Nuf2 subunit"/>
    <property type="match status" value="1"/>
</dbReference>
<name>A0A9P7B423_MAUEX</name>
<keyword evidence="7" id="KW-0131">Cell cycle</keyword>
<dbReference type="InterPro" id="IPR005549">
    <property type="entry name" value="Kinetochore_Nuf2_N"/>
</dbReference>
<keyword evidence="3" id="KW-0158">Chromosome</keyword>
<keyword evidence="8" id="KW-0137">Centromere</keyword>
<evidence type="ECO:0000313" key="11">
    <source>
        <dbReference type="EMBL" id="KAG0657339.1"/>
    </source>
</evidence>
<dbReference type="EMBL" id="PUHR01000238">
    <property type="protein sequence ID" value="KAG0657339.1"/>
    <property type="molecule type" value="Genomic_DNA"/>
</dbReference>
<proteinExistence type="inferred from homology"/>
<evidence type="ECO:0000256" key="2">
    <source>
        <dbReference type="ARBA" id="ARBA00005498"/>
    </source>
</evidence>
<reference evidence="11 12" key="1">
    <citation type="submission" date="2020-11" db="EMBL/GenBank/DDBJ databases">
        <title>Kefir isolates.</title>
        <authorList>
            <person name="Marcisauskas S."/>
            <person name="Kim Y."/>
            <person name="Blasche S."/>
        </authorList>
    </citation>
    <scope>NUCLEOTIDE SEQUENCE [LARGE SCALE GENOMIC DNA]</scope>
    <source>
        <strain evidence="11 12">OG2</strain>
    </source>
</reference>
<feature type="coiled-coil region" evidence="9">
    <location>
        <begin position="368"/>
        <end position="395"/>
    </location>
</feature>
<dbReference type="InterPro" id="IPR038275">
    <property type="entry name" value="Nuf2_N_sf"/>
</dbReference>